<dbReference type="Proteomes" id="UP000033166">
    <property type="component" value="Chromosome I"/>
</dbReference>
<evidence type="ECO:0000313" key="2">
    <source>
        <dbReference type="EMBL" id="CEN29165.1"/>
    </source>
</evidence>
<dbReference type="EMBL" id="LN774769">
    <property type="protein sequence ID" value="CEN29165.1"/>
    <property type="molecule type" value="Genomic_DNA"/>
</dbReference>
<name>A0A0D6E0A8_9LACT</name>
<protein>
    <submittedName>
        <fullName evidence="2">Phage single-strand DNA binding protein</fullName>
    </submittedName>
</protein>
<dbReference type="HOGENOM" id="CLU_102104_1_0_9"/>
<feature type="region of interest" description="Disordered" evidence="1">
    <location>
        <begin position="118"/>
        <end position="161"/>
    </location>
</feature>
<dbReference type="InterPro" id="IPR007499">
    <property type="entry name" value="ERF_bacteria_virus"/>
</dbReference>
<dbReference type="AlphaFoldDB" id="A0A0D6E0A8"/>
<feature type="compositionally biased region" description="Low complexity" evidence="1">
    <location>
        <begin position="132"/>
        <end position="147"/>
    </location>
</feature>
<accession>A0A0D6E0A8</accession>
<evidence type="ECO:0000313" key="3">
    <source>
        <dbReference type="Proteomes" id="UP000033166"/>
    </source>
</evidence>
<gene>
    <name evidence="2" type="ORF">LACPI_1965</name>
</gene>
<organism evidence="2 3">
    <name type="scientific">Pseudolactococcus piscium MKFS47</name>
    <dbReference type="NCBI Taxonomy" id="297352"/>
    <lineage>
        <taxon>Bacteria</taxon>
        <taxon>Bacillati</taxon>
        <taxon>Bacillota</taxon>
        <taxon>Bacilli</taxon>
        <taxon>Lactobacillales</taxon>
        <taxon>Streptococcaceae</taxon>
        <taxon>Pseudolactococcus</taxon>
    </lineage>
</organism>
<proteinExistence type="predicted"/>
<evidence type="ECO:0000256" key="1">
    <source>
        <dbReference type="SAM" id="MobiDB-lite"/>
    </source>
</evidence>
<dbReference type="RefSeq" id="WP_047916170.1">
    <property type="nucleotide sequence ID" value="NZ_LN774769.1"/>
</dbReference>
<dbReference type="Pfam" id="PF04404">
    <property type="entry name" value="ERF"/>
    <property type="match status" value="1"/>
</dbReference>
<dbReference type="KEGG" id="lpk:LACPI_1965"/>
<sequence length="206" mass="23199">METSETRAELFKAFANFKKKLKQPLKDANNPFFKSKYVPLENVVQVVDEAMIDTGLSYIQEIEDLEEGYLRVDTIVLHESGEYVVIKGSKVKPVKNDPQSAGSATTYARRYSLSTAFGIASDPDDDGNGASQQAKNNQQPKNTQQPKDQPKPELTPEQKVAANIDWVNKKYKPEIELIKSWQEMEHEQALKAIKEYASAMKGSENK</sequence>
<reference evidence="3" key="1">
    <citation type="submission" date="2015-01" db="EMBL/GenBank/DDBJ databases">
        <authorList>
            <person name="Andreevskaya M."/>
        </authorList>
    </citation>
    <scope>NUCLEOTIDE SEQUENCE [LARGE SCALE GENOMIC DNA]</scope>
    <source>
        <strain evidence="3">MKFS47</strain>
    </source>
</reference>